<dbReference type="PRINTS" id="PR00837">
    <property type="entry name" value="V5TPXLIKE"/>
</dbReference>
<dbReference type="Pfam" id="PF00188">
    <property type="entry name" value="CAP"/>
    <property type="match status" value="2"/>
</dbReference>
<dbReference type="PANTHER" id="PTHR10334">
    <property type="entry name" value="CYSTEINE-RICH SECRETORY PROTEIN-RELATED"/>
    <property type="match status" value="1"/>
</dbReference>
<evidence type="ECO:0000313" key="3">
    <source>
        <dbReference type="EMBL" id="CAH3129844.1"/>
    </source>
</evidence>
<sequence length="476" mass="51200">EFTEEERAGLAKHNDYRQIHEAPPMKLNREMCDQAKAYAERLAAMGTLKHSPKSERSGQGENLSMGCSTRGPQSMEEAVTNWYNEVCDPGYNFASGGFSSGTGHFTQVVWKGSTELGIGRAESTKGSMKCAYIVGRYKPAGNMMGDFPENVEKGSFDRTSIPLDPDSPLGPGTPCSPLAPSAPVGPGGPWETTRCNNGTFGKNKQTPAIKTKLIESDKCKDLKGASSGGGEGKIDNGKTALSLNIKIIGNGGAGGIGKGAQQHESALAEHNKFRKIHLSPEMTLDKKMCDEAKAYARKLANLRMMIHSSDLKDQGENLSYGCCTGCDKARTVEEAVKGWYDEVCDYNFATGTSAGVTGHFTQVVWKGSTKLGIGRAEYTDGSKKCAYIVGRYKLQGNMGNQYKSNVEKGSLDPRYCIAVKAKKAKVFDKNGPVSDVLGVETTSLPDAAPKTGIVKIQILNKKKKKNFVGSSIINDK</sequence>
<dbReference type="PROSITE" id="PS01009">
    <property type="entry name" value="CRISP_1"/>
    <property type="match status" value="2"/>
</dbReference>
<reference evidence="3 4" key="1">
    <citation type="submission" date="2022-05" db="EMBL/GenBank/DDBJ databases">
        <authorList>
            <consortium name="Genoscope - CEA"/>
            <person name="William W."/>
        </authorList>
    </citation>
    <scope>NUCLEOTIDE SEQUENCE [LARGE SCALE GENOMIC DNA]</scope>
</reference>
<feature type="region of interest" description="Disordered" evidence="1">
    <location>
        <begin position="152"/>
        <end position="202"/>
    </location>
</feature>
<organism evidence="3 4">
    <name type="scientific">Porites lobata</name>
    <dbReference type="NCBI Taxonomy" id="104759"/>
    <lineage>
        <taxon>Eukaryota</taxon>
        <taxon>Metazoa</taxon>
        <taxon>Cnidaria</taxon>
        <taxon>Anthozoa</taxon>
        <taxon>Hexacorallia</taxon>
        <taxon>Scleractinia</taxon>
        <taxon>Fungiina</taxon>
        <taxon>Poritidae</taxon>
        <taxon>Porites</taxon>
    </lineage>
</organism>
<dbReference type="InterPro" id="IPR035940">
    <property type="entry name" value="CAP_sf"/>
</dbReference>
<dbReference type="InterPro" id="IPR018244">
    <property type="entry name" value="Allrgn_V5/Tpx1_CS"/>
</dbReference>
<dbReference type="SUPFAM" id="SSF55797">
    <property type="entry name" value="PR-1-like"/>
    <property type="match status" value="2"/>
</dbReference>
<protein>
    <recommendedName>
        <fullName evidence="2">SCP domain-containing protein</fullName>
    </recommendedName>
</protein>
<feature type="region of interest" description="Disordered" evidence="1">
    <location>
        <begin position="1"/>
        <end position="22"/>
    </location>
</feature>
<keyword evidence="4" id="KW-1185">Reference proteome</keyword>
<proteinExistence type="predicted"/>
<gene>
    <name evidence="3" type="ORF">PLOB_00034306</name>
</gene>
<feature type="domain" description="SCP" evidence="2">
    <location>
        <begin position="261"/>
        <end position="400"/>
    </location>
</feature>
<dbReference type="Gene3D" id="3.40.33.10">
    <property type="entry name" value="CAP"/>
    <property type="match status" value="2"/>
</dbReference>
<feature type="compositionally biased region" description="Basic and acidic residues" evidence="1">
    <location>
        <begin position="1"/>
        <end position="20"/>
    </location>
</feature>
<feature type="domain" description="SCP" evidence="2">
    <location>
        <begin position="4"/>
        <end position="145"/>
    </location>
</feature>
<comment type="caution">
    <text evidence="3">The sequence shown here is derived from an EMBL/GenBank/DDBJ whole genome shotgun (WGS) entry which is preliminary data.</text>
</comment>
<feature type="non-terminal residue" evidence="3">
    <location>
        <position position="1"/>
    </location>
</feature>
<dbReference type="CDD" id="cd05382">
    <property type="entry name" value="CAP_GAPR1-like"/>
    <property type="match status" value="2"/>
</dbReference>
<evidence type="ECO:0000256" key="1">
    <source>
        <dbReference type="SAM" id="MobiDB-lite"/>
    </source>
</evidence>
<dbReference type="EMBL" id="CALNXK010000047">
    <property type="protein sequence ID" value="CAH3129844.1"/>
    <property type="molecule type" value="Genomic_DNA"/>
</dbReference>
<dbReference type="InterPro" id="IPR034113">
    <property type="entry name" value="SCP_GAPR1-like"/>
</dbReference>
<evidence type="ECO:0000259" key="2">
    <source>
        <dbReference type="SMART" id="SM00198"/>
    </source>
</evidence>
<dbReference type="Proteomes" id="UP001159405">
    <property type="component" value="Unassembled WGS sequence"/>
</dbReference>
<feature type="compositionally biased region" description="Polar residues" evidence="1">
    <location>
        <begin position="193"/>
        <end position="202"/>
    </location>
</feature>
<dbReference type="InterPro" id="IPR014044">
    <property type="entry name" value="CAP_dom"/>
</dbReference>
<feature type="region of interest" description="Disordered" evidence="1">
    <location>
        <begin position="46"/>
        <end position="72"/>
    </location>
</feature>
<accession>A0ABN8P109</accession>
<dbReference type="InterPro" id="IPR001283">
    <property type="entry name" value="CRISP-related"/>
</dbReference>
<dbReference type="SMART" id="SM00198">
    <property type="entry name" value="SCP"/>
    <property type="match status" value="2"/>
</dbReference>
<evidence type="ECO:0000313" key="4">
    <source>
        <dbReference type="Proteomes" id="UP001159405"/>
    </source>
</evidence>
<name>A0ABN8P109_9CNID</name>
<feature type="compositionally biased region" description="Polar residues" evidence="1">
    <location>
        <begin position="59"/>
        <end position="72"/>
    </location>
</feature>